<keyword evidence="2" id="KW-0238">DNA-binding</keyword>
<dbReference type="EMBL" id="CP041372">
    <property type="protein sequence ID" value="QKS73328.1"/>
    <property type="molecule type" value="Genomic_DNA"/>
</dbReference>
<dbReference type="SUPFAM" id="SSF64288">
    <property type="entry name" value="Chorismate lyase-like"/>
    <property type="match status" value="1"/>
</dbReference>
<protein>
    <submittedName>
        <fullName evidence="5">GntR family transcriptional regulator</fullName>
    </submittedName>
</protein>
<dbReference type="InterPro" id="IPR050679">
    <property type="entry name" value="Bact_HTH_transcr_reg"/>
</dbReference>
<accession>A0A859FKK3</accession>
<dbReference type="InterPro" id="IPR036390">
    <property type="entry name" value="WH_DNA-bd_sf"/>
</dbReference>
<dbReference type="SMART" id="SM00345">
    <property type="entry name" value="HTH_GNTR"/>
    <property type="match status" value="1"/>
</dbReference>
<keyword evidence="1" id="KW-0805">Transcription regulation</keyword>
<name>A0A859FKK3_9BACI</name>
<dbReference type="InterPro" id="IPR011663">
    <property type="entry name" value="UTRA"/>
</dbReference>
<keyword evidence="6" id="KW-1185">Reference proteome</keyword>
<dbReference type="InterPro" id="IPR028978">
    <property type="entry name" value="Chorismate_lyase_/UTRA_dom_sf"/>
</dbReference>
<dbReference type="PRINTS" id="PR00035">
    <property type="entry name" value="HTHGNTR"/>
</dbReference>
<feature type="domain" description="HTH gntR-type" evidence="4">
    <location>
        <begin position="1"/>
        <end position="59"/>
    </location>
</feature>
<dbReference type="GO" id="GO:0045892">
    <property type="term" value="P:negative regulation of DNA-templated transcription"/>
    <property type="evidence" value="ECO:0007669"/>
    <property type="project" value="TreeGrafter"/>
</dbReference>
<evidence type="ECO:0000256" key="2">
    <source>
        <dbReference type="ARBA" id="ARBA00023125"/>
    </source>
</evidence>
<dbReference type="GO" id="GO:0003700">
    <property type="term" value="F:DNA-binding transcription factor activity"/>
    <property type="evidence" value="ECO:0007669"/>
    <property type="project" value="InterPro"/>
</dbReference>
<dbReference type="Gene3D" id="3.40.1410.10">
    <property type="entry name" value="Chorismate lyase-like"/>
    <property type="match status" value="1"/>
</dbReference>
<sequence>MKQEIIQGNWKEGMSIPTEASLCETFNASRVTVRQAIKTLVDENLLYKVQGSGTYVSERMVSHDIYRLKGFTEEMGELSKKTKSKIITFSMQEPPDFIQHILNLSEDEHVFFIRRLRLVDDIPLVVEDTYLPVSLFPDLSYEIMLGSKYDYIEKKKGFKISSSHQQVLPIMPSESIRELLRLEEGLPILKVELSSMFTDETVFEYTELYFKSDEYKFTITATRNG</sequence>
<gene>
    <name evidence="5" type="ORF">FLK61_38590</name>
</gene>
<dbReference type="InterPro" id="IPR000524">
    <property type="entry name" value="Tscrpt_reg_HTH_GntR"/>
</dbReference>
<dbReference type="InterPro" id="IPR036388">
    <property type="entry name" value="WH-like_DNA-bd_sf"/>
</dbReference>
<evidence type="ECO:0000313" key="5">
    <source>
        <dbReference type="EMBL" id="QKS73328.1"/>
    </source>
</evidence>
<evidence type="ECO:0000313" key="6">
    <source>
        <dbReference type="Proteomes" id="UP000318138"/>
    </source>
</evidence>
<dbReference type="Pfam" id="PF07702">
    <property type="entry name" value="UTRA"/>
    <property type="match status" value="1"/>
</dbReference>
<evidence type="ECO:0000256" key="3">
    <source>
        <dbReference type="ARBA" id="ARBA00023163"/>
    </source>
</evidence>
<keyword evidence="3" id="KW-0804">Transcription</keyword>
<organism evidence="5 6">
    <name type="scientific">Paenalkalicoccus suaedae</name>
    <dbReference type="NCBI Taxonomy" id="2592382"/>
    <lineage>
        <taxon>Bacteria</taxon>
        <taxon>Bacillati</taxon>
        <taxon>Bacillota</taxon>
        <taxon>Bacilli</taxon>
        <taxon>Bacillales</taxon>
        <taxon>Bacillaceae</taxon>
        <taxon>Paenalkalicoccus</taxon>
    </lineage>
</organism>
<reference evidence="6" key="1">
    <citation type="submission" date="2019-07" db="EMBL/GenBank/DDBJ databases">
        <title>Bacillus alkalisoli sp. nov. isolated from saline soil.</title>
        <authorList>
            <person name="Sun J.-Q."/>
            <person name="Xu L."/>
        </authorList>
    </citation>
    <scope>NUCLEOTIDE SEQUENCE [LARGE SCALE GENOMIC DNA]</scope>
    <source>
        <strain evidence="6">M4U3P1</strain>
    </source>
</reference>
<dbReference type="GO" id="GO:0003677">
    <property type="term" value="F:DNA binding"/>
    <property type="evidence" value="ECO:0007669"/>
    <property type="project" value="UniProtKB-KW"/>
</dbReference>
<dbReference type="Pfam" id="PF00392">
    <property type="entry name" value="GntR"/>
    <property type="match status" value="1"/>
</dbReference>
<evidence type="ECO:0000256" key="1">
    <source>
        <dbReference type="ARBA" id="ARBA00023015"/>
    </source>
</evidence>
<evidence type="ECO:0000259" key="4">
    <source>
        <dbReference type="PROSITE" id="PS50949"/>
    </source>
</evidence>
<proteinExistence type="predicted"/>
<dbReference type="CDD" id="cd07377">
    <property type="entry name" value="WHTH_GntR"/>
    <property type="match status" value="1"/>
</dbReference>
<dbReference type="Gene3D" id="1.10.10.10">
    <property type="entry name" value="Winged helix-like DNA-binding domain superfamily/Winged helix DNA-binding domain"/>
    <property type="match status" value="1"/>
</dbReference>
<dbReference type="SMART" id="SM00866">
    <property type="entry name" value="UTRA"/>
    <property type="match status" value="1"/>
</dbReference>
<dbReference type="Proteomes" id="UP000318138">
    <property type="component" value="Chromosome"/>
</dbReference>
<dbReference type="PANTHER" id="PTHR44846:SF1">
    <property type="entry name" value="MANNOSYL-D-GLYCERATE TRANSPORT_METABOLISM SYSTEM REPRESSOR MNGR-RELATED"/>
    <property type="match status" value="1"/>
</dbReference>
<dbReference type="SUPFAM" id="SSF46785">
    <property type="entry name" value="Winged helix' DNA-binding domain"/>
    <property type="match status" value="1"/>
</dbReference>
<dbReference type="PANTHER" id="PTHR44846">
    <property type="entry name" value="MANNOSYL-D-GLYCERATE TRANSPORT/METABOLISM SYSTEM REPRESSOR MNGR-RELATED"/>
    <property type="match status" value="1"/>
</dbReference>
<dbReference type="AlphaFoldDB" id="A0A859FKK3"/>
<dbReference type="KEGG" id="psua:FLK61_38590"/>
<dbReference type="PROSITE" id="PS50949">
    <property type="entry name" value="HTH_GNTR"/>
    <property type="match status" value="1"/>
</dbReference>